<evidence type="ECO:0000313" key="2">
    <source>
        <dbReference type="Proteomes" id="UP000189055"/>
    </source>
</evidence>
<protein>
    <recommendedName>
        <fullName evidence="3">Sialate O-acetylesterase domain-containing protein</fullName>
    </recommendedName>
</protein>
<gene>
    <name evidence="1" type="ORF">A0U91_00250</name>
</gene>
<organism evidence="1 2">
    <name type="scientific">Acetobacter persici</name>
    <dbReference type="NCBI Taxonomy" id="1076596"/>
    <lineage>
        <taxon>Bacteria</taxon>
        <taxon>Pseudomonadati</taxon>
        <taxon>Pseudomonadota</taxon>
        <taxon>Alphaproteobacteria</taxon>
        <taxon>Acetobacterales</taxon>
        <taxon>Acetobacteraceae</taxon>
        <taxon>Acetobacter</taxon>
    </lineage>
</organism>
<accession>A0A1U9LBE9</accession>
<dbReference type="GO" id="GO:0016788">
    <property type="term" value="F:hydrolase activity, acting on ester bonds"/>
    <property type="evidence" value="ECO:0007669"/>
    <property type="project" value="UniProtKB-ARBA"/>
</dbReference>
<dbReference type="Gene3D" id="3.40.50.1110">
    <property type="entry name" value="SGNH hydrolase"/>
    <property type="match status" value="1"/>
</dbReference>
<dbReference type="STRING" id="1076596.A0U91_00250"/>
<name>A0A1U9LBE9_9PROT</name>
<dbReference type="AlphaFoldDB" id="A0A1U9LBE9"/>
<dbReference type="InterPro" id="IPR036514">
    <property type="entry name" value="SGNH_hydro_sf"/>
</dbReference>
<reference evidence="1 2" key="1">
    <citation type="submission" date="2016-03" db="EMBL/GenBank/DDBJ databases">
        <title>Acetic acid bacteria sequencing.</title>
        <authorList>
            <person name="Brandt J."/>
            <person name="Jakob F."/>
            <person name="Vogel R.F."/>
        </authorList>
    </citation>
    <scope>NUCLEOTIDE SEQUENCE [LARGE SCALE GENOMIC DNA]</scope>
    <source>
        <strain evidence="1 2">TMW2.1084</strain>
    </source>
</reference>
<sequence length="203" mass="22258">MGAVMMAPLVARCWWYASRKLALLSCCVSGTTIEQLSKGYSIPLFERIPQSATIAKAQADTLKTTIGCFLLEFCQGGSNTDTDYATYYPLLSQYFEDAKAAIKAEFAQTIDPFIEIVPISGMNLPGTGIMDVCRAQVDYVMATPGAYIPTVGYPAIDYGPHYSSNGERYVGAMRAKVRHRVITQGLAWKPLIMEKATIRGEQS</sequence>
<proteinExistence type="predicted"/>
<evidence type="ECO:0000313" key="1">
    <source>
        <dbReference type="EMBL" id="AQT03732.1"/>
    </source>
</evidence>
<dbReference type="KEGG" id="aper:A0U91_00250"/>
<dbReference type="Proteomes" id="UP000189055">
    <property type="component" value="Chromosome"/>
</dbReference>
<dbReference type="SUPFAM" id="SSF52266">
    <property type="entry name" value="SGNH hydrolase"/>
    <property type="match status" value="1"/>
</dbReference>
<dbReference type="EMBL" id="CP014687">
    <property type="protein sequence ID" value="AQT03732.1"/>
    <property type="molecule type" value="Genomic_DNA"/>
</dbReference>
<evidence type="ECO:0008006" key="3">
    <source>
        <dbReference type="Google" id="ProtNLM"/>
    </source>
</evidence>